<evidence type="ECO:0000313" key="2">
    <source>
        <dbReference type="EMBL" id="BAV64690.1"/>
    </source>
</evidence>
<feature type="domain" description="JmjC" evidence="1">
    <location>
        <begin position="98"/>
        <end position="259"/>
    </location>
</feature>
<sequence length="292" mass="32187">MTAHGSIAPGRETMTRIFPDSARVAFTAAYPDQAVALTHGLAGHPLLSLEALADLAERMPAERVEYNLGALPLGVDPADMPANGLTLGETIRTIETNGSWAVLKNVERDPTYGALLEQALVELEPLVARRTGAMLHREAFIFLTSPGSVTPFHMDPEHNILLQIRGSKTMTVFPARDEELVPARKSEDFHNGGHRNLSWRDDFMARGVPVPLEPGDAIHVPVKAPHFVRNGPAVSVSLSVTWRSERSVAEGELHSFNALLRRWKMPVGTVTARPERQMARRFVYRVMRKLGA</sequence>
<dbReference type="PANTHER" id="PTHR12461:SF105">
    <property type="entry name" value="HYPOXIA-INDUCIBLE FACTOR 1-ALPHA INHIBITOR"/>
    <property type="match status" value="1"/>
</dbReference>
<dbReference type="InterPro" id="IPR041667">
    <property type="entry name" value="Cupin_8"/>
</dbReference>
<dbReference type="KEGG" id="sclo:SCLO_1016500"/>
<dbReference type="PROSITE" id="PS51184">
    <property type="entry name" value="JMJC"/>
    <property type="match status" value="1"/>
</dbReference>
<dbReference type="RefSeq" id="WP_066514967.1">
    <property type="nucleotide sequence ID" value="NZ_AP017655.1"/>
</dbReference>
<dbReference type="PANTHER" id="PTHR12461">
    <property type="entry name" value="HYPOXIA-INDUCIBLE FACTOR 1 ALPHA INHIBITOR-RELATED"/>
    <property type="match status" value="1"/>
</dbReference>
<dbReference type="InterPro" id="IPR003347">
    <property type="entry name" value="JmjC_dom"/>
</dbReference>
<dbReference type="Proteomes" id="UP000218272">
    <property type="component" value="Chromosome SCLO_1"/>
</dbReference>
<proteinExistence type="predicted"/>
<dbReference type="SUPFAM" id="SSF51197">
    <property type="entry name" value="Clavaminate synthase-like"/>
    <property type="match status" value="1"/>
</dbReference>
<evidence type="ECO:0000313" key="3">
    <source>
        <dbReference type="Proteomes" id="UP000218272"/>
    </source>
</evidence>
<dbReference type="Gene3D" id="2.60.120.650">
    <property type="entry name" value="Cupin"/>
    <property type="match status" value="1"/>
</dbReference>
<gene>
    <name evidence="2" type="ORF">SCLO_1016500</name>
</gene>
<dbReference type="AlphaFoldDB" id="A0A1E1F2G3"/>
<protein>
    <submittedName>
        <fullName evidence="2">Transcription factor JmjC</fullName>
    </submittedName>
</protein>
<name>A0A1E1F2G3_9SPHN</name>
<dbReference type="OrthoDB" id="3776825at2"/>
<accession>A0A1E1F2G3</accession>
<evidence type="ECO:0000259" key="1">
    <source>
        <dbReference type="PROSITE" id="PS51184"/>
    </source>
</evidence>
<dbReference type="EMBL" id="AP017655">
    <property type="protein sequence ID" value="BAV64690.1"/>
    <property type="molecule type" value="Genomic_DNA"/>
</dbReference>
<reference evidence="2 3" key="1">
    <citation type="submission" date="2016-10" db="EMBL/GenBank/DDBJ databases">
        <title>Complete Genome Sequence of the Nonylphenol-Degrading Bacterium Sphingobium cloacae JCM 10874T.</title>
        <authorList>
            <person name="Ootsuka M."/>
            <person name="Nishizawa T."/>
            <person name="Ohta H."/>
        </authorList>
    </citation>
    <scope>NUCLEOTIDE SEQUENCE [LARGE SCALE GENOMIC DNA]</scope>
    <source>
        <strain evidence="2 3">JCM 10874</strain>
    </source>
</reference>
<organism evidence="2 3">
    <name type="scientific">Sphingobium cloacae</name>
    <dbReference type="NCBI Taxonomy" id="120107"/>
    <lineage>
        <taxon>Bacteria</taxon>
        <taxon>Pseudomonadati</taxon>
        <taxon>Pseudomonadota</taxon>
        <taxon>Alphaproteobacteria</taxon>
        <taxon>Sphingomonadales</taxon>
        <taxon>Sphingomonadaceae</taxon>
        <taxon>Sphingobium</taxon>
    </lineage>
</organism>
<dbReference type="Pfam" id="PF13621">
    <property type="entry name" value="Cupin_8"/>
    <property type="match status" value="1"/>
</dbReference>
<dbReference type="SMART" id="SM00558">
    <property type="entry name" value="JmjC"/>
    <property type="match status" value="1"/>
</dbReference>
<keyword evidence="3" id="KW-1185">Reference proteome</keyword>